<evidence type="ECO:0000313" key="3">
    <source>
        <dbReference type="Proteomes" id="UP001470230"/>
    </source>
</evidence>
<evidence type="ECO:0000313" key="1">
    <source>
        <dbReference type="EMBL" id="KAK8833841.1"/>
    </source>
</evidence>
<reference evidence="1 3" key="1">
    <citation type="submission" date="2024-04" db="EMBL/GenBank/DDBJ databases">
        <title>Tritrichomonas musculus Genome.</title>
        <authorList>
            <person name="Alves-Ferreira E."/>
            <person name="Grigg M."/>
            <person name="Lorenzi H."/>
            <person name="Galac M."/>
        </authorList>
    </citation>
    <scope>NUCLEOTIDE SEQUENCE [LARGE SCALE GENOMIC DNA]</scope>
    <source>
        <strain evidence="1 3">EAF2021</strain>
    </source>
</reference>
<evidence type="ECO:0000313" key="2">
    <source>
        <dbReference type="EMBL" id="KAK8857872.1"/>
    </source>
</evidence>
<name>A0ABR2GJG0_9EUKA</name>
<organism evidence="1 3">
    <name type="scientific">Tritrichomonas musculus</name>
    <dbReference type="NCBI Taxonomy" id="1915356"/>
    <lineage>
        <taxon>Eukaryota</taxon>
        <taxon>Metamonada</taxon>
        <taxon>Parabasalia</taxon>
        <taxon>Tritrichomonadida</taxon>
        <taxon>Tritrichomonadidae</taxon>
        <taxon>Tritrichomonas</taxon>
    </lineage>
</organism>
<dbReference type="EMBL" id="JAPFFF010000629">
    <property type="protein sequence ID" value="KAK8833841.1"/>
    <property type="molecule type" value="Genomic_DNA"/>
</dbReference>
<proteinExistence type="predicted"/>
<dbReference type="EMBL" id="JAPFFF010000019">
    <property type="protein sequence ID" value="KAK8857872.1"/>
    <property type="molecule type" value="Genomic_DNA"/>
</dbReference>
<accession>A0ABR2GJG0</accession>
<gene>
    <name evidence="2" type="ORF">M9Y10_012968</name>
    <name evidence="1" type="ORF">M9Y10_040121</name>
</gene>
<sequence>MSSINDPANQANNGNLNKEDIEHLTKYNSINDFRNTVDKGIMYDEIRQSMLNLYHGTKDEEWFLEELIKSFDKLLSYESGVHFISDINSRINEDFQSWTDSIFSHYSEILKYKSGFKLLRDTIRKKKDSKQATLLIEDVFSSFDELKTNENYFKLFTEILKIYSGDEAVKEILNSFDWATDPNSFEYLQCFSRFFSVADIQFFTSYIEEPLRFTSSEYDCDILYLILASADEELAEQMINKLIPSLPRFLDQDYLIQIVLIIIERATPEQHISIYAIFNFVLQQKKQYSNNFELVILKFFESMSRKKRLIFFNSHFSFFQDSCSKEISNLLKTMLQNDKNYQK</sequence>
<protein>
    <submittedName>
        <fullName evidence="1">Uncharacterized protein</fullName>
    </submittedName>
</protein>
<keyword evidence="3" id="KW-1185">Reference proteome</keyword>
<dbReference type="Proteomes" id="UP001470230">
    <property type="component" value="Unassembled WGS sequence"/>
</dbReference>
<comment type="caution">
    <text evidence="1">The sequence shown here is derived from an EMBL/GenBank/DDBJ whole genome shotgun (WGS) entry which is preliminary data.</text>
</comment>